<dbReference type="Gene3D" id="3.40.30.10">
    <property type="entry name" value="Glutaredoxin"/>
    <property type="match status" value="1"/>
</dbReference>
<gene>
    <name evidence="5" type="ORF">FMOSSE_LOCUS7219</name>
</gene>
<evidence type="ECO:0000256" key="2">
    <source>
        <dbReference type="SAM" id="Coils"/>
    </source>
</evidence>
<dbReference type="SMART" id="SM00594">
    <property type="entry name" value="UAS"/>
    <property type="match status" value="1"/>
</dbReference>
<feature type="transmembrane region" description="Helical" evidence="3">
    <location>
        <begin position="6"/>
        <end position="26"/>
    </location>
</feature>
<dbReference type="CDD" id="cd01767">
    <property type="entry name" value="UBX"/>
    <property type="match status" value="1"/>
</dbReference>
<dbReference type="InterPro" id="IPR049483">
    <property type="entry name" value="FAF1_2-like_UAS"/>
</dbReference>
<dbReference type="SUPFAM" id="SSF52833">
    <property type="entry name" value="Thioredoxin-like"/>
    <property type="match status" value="1"/>
</dbReference>
<dbReference type="PROSITE" id="PS50033">
    <property type="entry name" value="UBX"/>
    <property type="match status" value="1"/>
</dbReference>
<dbReference type="GO" id="GO:0043130">
    <property type="term" value="F:ubiquitin binding"/>
    <property type="evidence" value="ECO:0007669"/>
    <property type="project" value="TreeGrafter"/>
</dbReference>
<dbReference type="PANTHER" id="PTHR23322:SF1">
    <property type="entry name" value="FAS-ASSOCIATED FACTOR 2"/>
    <property type="match status" value="1"/>
</dbReference>
<dbReference type="EMBL" id="CAJVPP010001642">
    <property type="protein sequence ID" value="CAG8566233.1"/>
    <property type="molecule type" value="Genomic_DNA"/>
</dbReference>
<evidence type="ECO:0000313" key="6">
    <source>
        <dbReference type="Proteomes" id="UP000789375"/>
    </source>
</evidence>
<keyword evidence="3" id="KW-0472">Membrane</keyword>
<dbReference type="InterPro" id="IPR050730">
    <property type="entry name" value="UBX_domain-protein"/>
</dbReference>
<sequence>MDLMAIINACFNLFTGILNAVLYFLIPRPVITDDQANRRDSHLATQFIQKFEEKYGDVHPDFFHGTLSEALERAKRDLRFAMVILQTGEHDNTAKFNRETLISDILLTFLREHNVLVWAGDIKDPEAYQATTFPFVAVIVAQIPQGSAGSSPRLFVVDRFEGYSSPENLIARLTLSIDRNGPSLQRIRNERAEHEAAREIRAQQDDAYLASLRADQEKERKARELVEAQRLAEERARKEKEARQLLALNRENWRRWTLKNLPDEPRPEETEVAKLSFRLANGERVVRKFRATDTVETVYNFVDTYNLRDKSSSSNVSEPSEDYTHTFNFLLVSPYPRTVHHADKFKEIQNEQGLWPSANLIVEELTSDDDEEI</sequence>
<dbReference type="PANTHER" id="PTHR23322">
    <property type="entry name" value="FAS-ASSOCIATED PROTEIN"/>
    <property type="match status" value="1"/>
</dbReference>
<name>A0A9N9BHQ5_FUNMO</name>
<dbReference type="InterPro" id="IPR006577">
    <property type="entry name" value="UAS"/>
</dbReference>
<evidence type="ECO:0000313" key="5">
    <source>
        <dbReference type="EMBL" id="CAG8566233.1"/>
    </source>
</evidence>
<feature type="coiled-coil region" evidence="2">
    <location>
        <begin position="209"/>
        <end position="251"/>
    </location>
</feature>
<dbReference type="InterPro" id="IPR036249">
    <property type="entry name" value="Thioredoxin-like_sf"/>
</dbReference>
<dbReference type="AlphaFoldDB" id="A0A9N9BHQ5"/>
<keyword evidence="3" id="KW-0812">Transmembrane</keyword>
<organism evidence="5 6">
    <name type="scientific">Funneliformis mosseae</name>
    <name type="common">Endomycorrhizal fungus</name>
    <name type="synonym">Glomus mosseae</name>
    <dbReference type="NCBI Taxonomy" id="27381"/>
    <lineage>
        <taxon>Eukaryota</taxon>
        <taxon>Fungi</taxon>
        <taxon>Fungi incertae sedis</taxon>
        <taxon>Mucoromycota</taxon>
        <taxon>Glomeromycotina</taxon>
        <taxon>Glomeromycetes</taxon>
        <taxon>Glomerales</taxon>
        <taxon>Glomeraceae</taxon>
        <taxon>Funneliformis</taxon>
    </lineage>
</organism>
<keyword evidence="6" id="KW-1185">Reference proteome</keyword>
<dbReference type="GO" id="GO:0005783">
    <property type="term" value="C:endoplasmic reticulum"/>
    <property type="evidence" value="ECO:0007669"/>
    <property type="project" value="TreeGrafter"/>
</dbReference>
<dbReference type="Pfam" id="PF21021">
    <property type="entry name" value="FAF1"/>
    <property type="match status" value="1"/>
</dbReference>
<keyword evidence="3" id="KW-1133">Transmembrane helix</keyword>
<dbReference type="SMART" id="SM00166">
    <property type="entry name" value="UBX"/>
    <property type="match status" value="1"/>
</dbReference>
<evidence type="ECO:0000256" key="3">
    <source>
        <dbReference type="SAM" id="Phobius"/>
    </source>
</evidence>
<feature type="domain" description="UBX" evidence="4">
    <location>
        <begin position="268"/>
        <end position="362"/>
    </location>
</feature>
<dbReference type="InterPro" id="IPR029071">
    <property type="entry name" value="Ubiquitin-like_domsf"/>
</dbReference>
<dbReference type="Pfam" id="PF00789">
    <property type="entry name" value="UBX"/>
    <property type="match status" value="1"/>
</dbReference>
<dbReference type="GO" id="GO:0036503">
    <property type="term" value="P:ERAD pathway"/>
    <property type="evidence" value="ECO:0007669"/>
    <property type="project" value="TreeGrafter"/>
</dbReference>
<proteinExistence type="predicted"/>
<dbReference type="InterPro" id="IPR001012">
    <property type="entry name" value="UBX_dom"/>
</dbReference>
<accession>A0A9N9BHQ5</accession>
<evidence type="ECO:0000259" key="4">
    <source>
        <dbReference type="PROSITE" id="PS50033"/>
    </source>
</evidence>
<dbReference type="SUPFAM" id="SSF54236">
    <property type="entry name" value="Ubiquitin-like"/>
    <property type="match status" value="1"/>
</dbReference>
<comment type="caution">
    <text evidence="5">The sequence shown here is derived from an EMBL/GenBank/DDBJ whole genome shotgun (WGS) entry which is preliminary data.</text>
</comment>
<dbReference type="Proteomes" id="UP000789375">
    <property type="component" value="Unassembled WGS sequence"/>
</dbReference>
<keyword evidence="1 2" id="KW-0175">Coiled coil</keyword>
<dbReference type="Gene3D" id="3.10.20.90">
    <property type="entry name" value="Phosphatidylinositol 3-kinase Catalytic Subunit, Chain A, domain 1"/>
    <property type="match status" value="1"/>
</dbReference>
<protein>
    <submittedName>
        <fullName evidence="5">5289_t:CDS:1</fullName>
    </submittedName>
</protein>
<reference evidence="5" key="1">
    <citation type="submission" date="2021-06" db="EMBL/GenBank/DDBJ databases">
        <authorList>
            <person name="Kallberg Y."/>
            <person name="Tangrot J."/>
            <person name="Rosling A."/>
        </authorList>
    </citation>
    <scope>NUCLEOTIDE SEQUENCE</scope>
    <source>
        <strain evidence="5">87-6 pot B 2015</strain>
    </source>
</reference>
<evidence type="ECO:0000256" key="1">
    <source>
        <dbReference type="ARBA" id="ARBA00023054"/>
    </source>
</evidence>